<gene>
    <name evidence="1" type="ORF">KFZ73_14230</name>
</gene>
<dbReference type="RefSeq" id="WP_212554110.1">
    <property type="nucleotide sequence ID" value="NZ_JAGXOE010000034.1"/>
</dbReference>
<protein>
    <submittedName>
        <fullName evidence="1">Uncharacterized protein</fullName>
    </submittedName>
</protein>
<proteinExistence type="predicted"/>
<organism evidence="1 2">
    <name type="scientific">Tsukamurella paurometabola</name>
    <name type="common">Corynebacterium paurometabolum</name>
    <dbReference type="NCBI Taxonomy" id="2061"/>
    <lineage>
        <taxon>Bacteria</taxon>
        <taxon>Bacillati</taxon>
        <taxon>Actinomycetota</taxon>
        <taxon>Actinomycetes</taxon>
        <taxon>Mycobacteriales</taxon>
        <taxon>Tsukamurellaceae</taxon>
        <taxon>Tsukamurella</taxon>
    </lineage>
</organism>
<comment type="caution">
    <text evidence="1">The sequence shown here is derived from an EMBL/GenBank/DDBJ whole genome shotgun (WGS) entry which is preliminary data.</text>
</comment>
<evidence type="ECO:0000313" key="2">
    <source>
        <dbReference type="Proteomes" id="UP000676853"/>
    </source>
</evidence>
<keyword evidence="2" id="KW-1185">Reference proteome</keyword>
<reference evidence="1 2" key="1">
    <citation type="submission" date="2021-04" db="EMBL/GenBank/DDBJ databases">
        <title>Whole genome sequence analysis of a thiophenic sulfur metabolizing bacteria.</title>
        <authorList>
            <person name="Akhtar N."/>
            <person name="Akram J."/>
            <person name="Aslam A."/>
        </authorList>
    </citation>
    <scope>NUCLEOTIDE SEQUENCE [LARGE SCALE GENOMIC DNA]</scope>
    <source>
        <strain evidence="1 2">3OW</strain>
    </source>
</reference>
<sequence length="82" mass="9336">MSRHTEFIEQHIRDNAVNIAVHLRRVADEIERDANNTDDVLDIPSRVTHTLNWGIANTNADSLSAWAADLVRAREAESQMRD</sequence>
<dbReference type="Proteomes" id="UP000676853">
    <property type="component" value="Unassembled WGS sequence"/>
</dbReference>
<accession>A0ABS5NDM9</accession>
<name>A0ABS5NDM9_TSUPA</name>
<dbReference type="EMBL" id="JAGXOE010000034">
    <property type="protein sequence ID" value="MBS4102391.1"/>
    <property type="molecule type" value="Genomic_DNA"/>
</dbReference>
<evidence type="ECO:0000313" key="1">
    <source>
        <dbReference type="EMBL" id="MBS4102391.1"/>
    </source>
</evidence>